<proteinExistence type="inferred from homology"/>
<evidence type="ECO:0000256" key="7">
    <source>
        <dbReference type="SAM" id="MobiDB-lite"/>
    </source>
</evidence>
<dbReference type="Pfam" id="PF21082">
    <property type="entry name" value="MS_channel_3rd"/>
    <property type="match status" value="1"/>
</dbReference>
<evidence type="ECO:0000256" key="5">
    <source>
        <dbReference type="ARBA" id="ARBA00022989"/>
    </source>
</evidence>
<dbReference type="Gene3D" id="2.30.30.60">
    <property type="match status" value="1"/>
</dbReference>
<dbReference type="AlphaFoldDB" id="A0ABD5X2Z5"/>
<accession>A0ABD5X2Z5</accession>
<organism evidence="11 12">
    <name type="scientific">Halovenus rubra</name>
    <dbReference type="NCBI Taxonomy" id="869890"/>
    <lineage>
        <taxon>Archaea</taxon>
        <taxon>Methanobacteriati</taxon>
        <taxon>Methanobacteriota</taxon>
        <taxon>Stenosarchaea group</taxon>
        <taxon>Halobacteria</taxon>
        <taxon>Halobacteriales</taxon>
        <taxon>Haloarculaceae</taxon>
        <taxon>Halovenus</taxon>
    </lineage>
</organism>
<comment type="similarity">
    <text evidence="2">Belongs to the MscS (TC 1.A.23) family.</text>
</comment>
<keyword evidence="5 8" id="KW-1133">Transmembrane helix</keyword>
<dbReference type="PANTHER" id="PTHR30221">
    <property type="entry name" value="SMALL-CONDUCTANCE MECHANOSENSITIVE CHANNEL"/>
    <property type="match status" value="1"/>
</dbReference>
<evidence type="ECO:0000313" key="12">
    <source>
        <dbReference type="Proteomes" id="UP001596414"/>
    </source>
</evidence>
<dbReference type="InterPro" id="IPR049278">
    <property type="entry name" value="MS_channel_C"/>
</dbReference>
<keyword evidence="4 8" id="KW-0812">Transmembrane</keyword>
<dbReference type="Gene3D" id="3.30.70.100">
    <property type="match status" value="1"/>
</dbReference>
<keyword evidence="6 8" id="KW-0472">Membrane</keyword>
<protein>
    <submittedName>
        <fullName evidence="11">Mechanosensitive ion channel family protein</fullName>
    </submittedName>
</protein>
<feature type="domain" description="Mechanosensitive ion channel MscS C-terminal" evidence="10">
    <location>
        <begin position="222"/>
        <end position="315"/>
    </location>
</feature>
<feature type="compositionally biased region" description="Basic and acidic residues" evidence="7">
    <location>
        <begin position="345"/>
        <end position="364"/>
    </location>
</feature>
<evidence type="ECO:0000256" key="4">
    <source>
        <dbReference type="ARBA" id="ARBA00022692"/>
    </source>
</evidence>
<dbReference type="InterPro" id="IPR006685">
    <property type="entry name" value="MscS_channel_2nd"/>
</dbReference>
<evidence type="ECO:0000259" key="10">
    <source>
        <dbReference type="Pfam" id="PF21082"/>
    </source>
</evidence>
<dbReference type="InterPro" id="IPR010920">
    <property type="entry name" value="LSM_dom_sf"/>
</dbReference>
<feature type="region of interest" description="Disordered" evidence="7">
    <location>
        <begin position="342"/>
        <end position="364"/>
    </location>
</feature>
<evidence type="ECO:0000256" key="1">
    <source>
        <dbReference type="ARBA" id="ARBA00004651"/>
    </source>
</evidence>
<dbReference type="SUPFAM" id="SSF50182">
    <property type="entry name" value="Sm-like ribonucleoproteins"/>
    <property type="match status" value="1"/>
</dbReference>
<feature type="transmembrane region" description="Helical" evidence="8">
    <location>
        <begin position="127"/>
        <end position="157"/>
    </location>
</feature>
<evidence type="ECO:0000256" key="3">
    <source>
        <dbReference type="ARBA" id="ARBA00022475"/>
    </source>
</evidence>
<reference evidence="11 12" key="1">
    <citation type="journal article" date="2014" name="Int. J. Syst. Evol. Microbiol.">
        <title>Complete genome sequence of Corynebacterium casei LMG S-19264T (=DSM 44701T), isolated from a smear-ripened cheese.</title>
        <authorList>
            <consortium name="US DOE Joint Genome Institute (JGI-PGF)"/>
            <person name="Walter F."/>
            <person name="Albersmeier A."/>
            <person name="Kalinowski J."/>
            <person name="Ruckert C."/>
        </authorList>
    </citation>
    <scope>NUCLEOTIDE SEQUENCE [LARGE SCALE GENOMIC DNA]</scope>
    <source>
        <strain evidence="11 12">CGMCC 4.7215</strain>
    </source>
</reference>
<sequence length="364" mass="39896">MYSVLGTSLLTQANDTAIGNKTGVFRLGIVPDSWTEFYRSSMAGVFPPGIVPDGVPIWSLEVVSAILVLVLAWGVAQVIVNLIGRRIAQYFERPSLTRVALGAIRSGVYIFALLTILRIFGLDLGSIALSVTVFSAVVGVILAPIVGSIVSGVFLLADQPYEIGDMIAFDAENRRGFVEDITLRYTKIFTLDNTFLVVPNGEMRSRDVTNYSAEDTRVRLRLDVLITYESELAKARDKIERSARAVDGVISGGPGIRIGGARYPAAPDCLINDFADSGIKLRLRYWTQEPYRIQALSSEVRTNIWEAFDGEDIEIAYPHSQIIFDDTSGEVQFSVDNAAGMNASETKRDIRGDSSHSNEELSDN</sequence>
<feature type="transmembrane region" description="Helical" evidence="8">
    <location>
        <begin position="62"/>
        <end position="84"/>
    </location>
</feature>
<evidence type="ECO:0000256" key="8">
    <source>
        <dbReference type="SAM" id="Phobius"/>
    </source>
</evidence>
<dbReference type="InterPro" id="IPR023408">
    <property type="entry name" value="MscS_beta-dom_sf"/>
</dbReference>
<dbReference type="SUPFAM" id="SSF82689">
    <property type="entry name" value="Mechanosensitive channel protein MscS (YggB), C-terminal domain"/>
    <property type="match status" value="1"/>
</dbReference>
<feature type="transmembrane region" description="Helical" evidence="8">
    <location>
        <begin position="96"/>
        <end position="121"/>
    </location>
</feature>
<evidence type="ECO:0000313" key="11">
    <source>
        <dbReference type="EMBL" id="MFC7124899.1"/>
    </source>
</evidence>
<dbReference type="InterPro" id="IPR011066">
    <property type="entry name" value="MscS_channel_C_sf"/>
</dbReference>
<gene>
    <name evidence="11" type="ORF">ACFQJ7_02445</name>
</gene>
<dbReference type="RefSeq" id="WP_382231090.1">
    <property type="nucleotide sequence ID" value="NZ_JAODIY010000013.1"/>
</dbReference>
<comment type="subcellular location">
    <subcellularLocation>
        <location evidence="1">Cell membrane</location>
        <topology evidence="1">Multi-pass membrane protein</topology>
    </subcellularLocation>
</comment>
<feature type="domain" description="Mechanosensitive ion channel MscS" evidence="9">
    <location>
        <begin position="145"/>
        <end position="212"/>
    </location>
</feature>
<dbReference type="EMBL" id="JBHSZQ010000002">
    <property type="protein sequence ID" value="MFC7124899.1"/>
    <property type="molecule type" value="Genomic_DNA"/>
</dbReference>
<evidence type="ECO:0000256" key="2">
    <source>
        <dbReference type="ARBA" id="ARBA00008017"/>
    </source>
</evidence>
<evidence type="ECO:0000259" key="9">
    <source>
        <dbReference type="Pfam" id="PF00924"/>
    </source>
</evidence>
<dbReference type="PANTHER" id="PTHR30221:SF1">
    <property type="entry name" value="SMALL-CONDUCTANCE MECHANOSENSITIVE CHANNEL"/>
    <property type="match status" value="1"/>
</dbReference>
<dbReference type="Gene3D" id="1.10.287.1260">
    <property type="match status" value="1"/>
</dbReference>
<keyword evidence="3" id="KW-1003">Cell membrane</keyword>
<evidence type="ECO:0000256" key="6">
    <source>
        <dbReference type="ARBA" id="ARBA00023136"/>
    </source>
</evidence>
<dbReference type="Pfam" id="PF00924">
    <property type="entry name" value="MS_channel_2nd"/>
    <property type="match status" value="1"/>
</dbReference>
<dbReference type="Proteomes" id="UP001596414">
    <property type="component" value="Unassembled WGS sequence"/>
</dbReference>
<dbReference type="GO" id="GO:0005886">
    <property type="term" value="C:plasma membrane"/>
    <property type="evidence" value="ECO:0007669"/>
    <property type="project" value="UniProtKB-SubCell"/>
</dbReference>
<comment type="caution">
    <text evidence="11">The sequence shown here is derived from an EMBL/GenBank/DDBJ whole genome shotgun (WGS) entry which is preliminary data.</text>
</comment>
<name>A0ABD5X2Z5_9EURY</name>
<dbReference type="InterPro" id="IPR045275">
    <property type="entry name" value="MscS_archaea/bacteria_type"/>
</dbReference>